<dbReference type="InterPro" id="IPR046342">
    <property type="entry name" value="CBS_dom_sf"/>
</dbReference>
<keyword evidence="4" id="KW-1185">Reference proteome</keyword>
<comment type="caution">
    <text evidence="3">The sequence shown here is derived from an EMBL/GenBank/DDBJ whole genome shotgun (WGS) entry which is preliminary data.</text>
</comment>
<evidence type="ECO:0000313" key="4">
    <source>
        <dbReference type="Proteomes" id="UP000051155"/>
    </source>
</evidence>
<proteinExistence type="predicted"/>
<dbReference type="EMBL" id="AZEG01000009">
    <property type="protein sequence ID" value="KRL37743.1"/>
    <property type="molecule type" value="Genomic_DNA"/>
</dbReference>
<gene>
    <name evidence="3" type="ORF">FD20_GL002585</name>
</gene>
<dbReference type="Pfam" id="PF00571">
    <property type="entry name" value="CBS"/>
    <property type="match status" value="1"/>
</dbReference>
<evidence type="ECO:0000256" key="1">
    <source>
        <dbReference type="PROSITE-ProRule" id="PRU00703"/>
    </source>
</evidence>
<sequence length="216" mass="24606">MEDAILLFKTLIKQKKDLTTVREDVTLEQALDILEKSGYRCVPILDKTGQIFRGNIYKMHIYRHKSRGGDMSLPVTYLLKNATKFITLDSAFFNVFFSIKDLPYITVLDEHNFFYGILTHSSLLNMLSQSWNVEIGSYVLTVVSSGDRGDLVEMAKIITKYTSIASCITLDVEASELVRRSLFTLPAGVNEQKLEKIVANLERKNFRVPEIENLKA</sequence>
<dbReference type="SUPFAM" id="SSF54631">
    <property type="entry name" value="CBS-domain pair"/>
    <property type="match status" value="1"/>
</dbReference>
<dbReference type="InterPro" id="IPR017036">
    <property type="entry name" value="Lmo0553-like"/>
</dbReference>
<organism evidence="3 4">
    <name type="scientific">Liquorilactobacillus uvarum DSM 19971</name>
    <dbReference type="NCBI Taxonomy" id="1423812"/>
    <lineage>
        <taxon>Bacteria</taxon>
        <taxon>Bacillati</taxon>
        <taxon>Bacillota</taxon>
        <taxon>Bacilli</taxon>
        <taxon>Lactobacillales</taxon>
        <taxon>Lactobacillaceae</taxon>
        <taxon>Liquorilactobacillus</taxon>
    </lineage>
</organism>
<accession>A0A0R1PZ17</accession>
<dbReference type="CDD" id="cd02205">
    <property type="entry name" value="CBS_pair_SF"/>
    <property type="match status" value="1"/>
</dbReference>
<dbReference type="AlphaFoldDB" id="A0A0R1PZ17"/>
<name>A0A0R1PZ17_9LACO</name>
<dbReference type="NCBIfam" id="NF038387">
    <property type="entry name" value="CBS_CbpA"/>
    <property type="match status" value="1"/>
</dbReference>
<keyword evidence="1" id="KW-0129">CBS domain</keyword>
<dbReference type="STRING" id="1423812.FD20_GL002585"/>
<evidence type="ECO:0000259" key="2">
    <source>
        <dbReference type="PROSITE" id="PS51371"/>
    </source>
</evidence>
<feature type="domain" description="CBS" evidence="2">
    <location>
        <begin position="14"/>
        <end position="71"/>
    </location>
</feature>
<dbReference type="InterPro" id="IPR000644">
    <property type="entry name" value="CBS_dom"/>
</dbReference>
<reference evidence="3 4" key="1">
    <citation type="journal article" date="2015" name="Genome Announc.">
        <title>Expanding the biotechnology potential of lactobacilli through comparative genomics of 213 strains and associated genera.</title>
        <authorList>
            <person name="Sun Z."/>
            <person name="Harris H.M."/>
            <person name="McCann A."/>
            <person name="Guo C."/>
            <person name="Argimon S."/>
            <person name="Zhang W."/>
            <person name="Yang X."/>
            <person name="Jeffery I.B."/>
            <person name="Cooney J.C."/>
            <person name="Kagawa T.F."/>
            <person name="Liu W."/>
            <person name="Song Y."/>
            <person name="Salvetti E."/>
            <person name="Wrobel A."/>
            <person name="Rasinkangas P."/>
            <person name="Parkhill J."/>
            <person name="Rea M.C."/>
            <person name="O'Sullivan O."/>
            <person name="Ritari J."/>
            <person name="Douillard F.P."/>
            <person name="Paul Ross R."/>
            <person name="Yang R."/>
            <person name="Briner A.E."/>
            <person name="Felis G.E."/>
            <person name="de Vos W.M."/>
            <person name="Barrangou R."/>
            <person name="Klaenhammer T.R."/>
            <person name="Caufield P.W."/>
            <person name="Cui Y."/>
            <person name="Zhang H."/>
            <person name="O'Toole P.W."/>
        </authorList>
    </citation>
    <scope>NUCLEOTIDE SEQUENCE [LARGE SCALE GENOMIC DNA]</scope>
    <source>
        <strain evidence="3 4">DSM 19971</strain>
    </source>
</reference>
<evidence type="ECO:0000313" key="3">
    <source>
        <dbReference type="EMBL" id="KRL37743.1"/>
    </source>
</evidence>
<protein>
    <submittedName>
        <fullName evidence="3">CBS domain containing protein</fullName>
    </submittedName>
</protein>
<dbReference type="PIRSF" id="PIRSF035040">
    <property type="entry name" value="UCP035040_CBS_Lmo0553"/>
    <property type="match status" value="1"/>
</dbReference>
<dbReference type="PROSITE" id="PS51371">
    <property type="entry name" value="CBS"/>
    <property type="match status" value="1"/>
</dbReference>
<dbReference type="Gene3D" id="3.10.580.10">
    <property type="entry name" value="CBS-domain"/>
    <property type="match status" value="1"/>
</dbReference>
<dbReference type="PATRIC" id="fig|1423812.3.peg.2743"/>
<dbReference type="Proteomes" id="UP000051155">
    <property type="component" value="Unassembled WGS sequence"/>
</dbReference>